<keyword evidence="4" id="KW-0679">Respiratory chain</keyword>
<keyword evidence="3" id="KW-0813">Transport</keyword>
<dbReference type="GO" id="GO:0005743">
    <property type="term" value="C:mitochondrial inner membrane"/>
    <property type="evidence" value="ECO:0007669"/>
    <property type="project" value="UniProtKB-SubCell"/>
</dbReference>
<evidence type="ECO:0000313" key="9">
    <source>
        <dbReference type="EMBL" id="CAH1449046.1"/>
    </source>
</evidence>
<keyword evidence="5" id="KW-0999">Mitochondrion inner membrane</keyword>
<dbReference type="PANTHER" id="PTHR12022:SF7">
    <property type="entry name" value="CYTOCHROME B-C1 COMPLEX SUBUNIT 7"/>
    <property type="match status" value="1"/>
</dbReference>
<evidence type="ECO:0000256" key="8">
    <source>
        <dbReference type="ARBA" id="ARBA00023136"/>
    </source>
</evidence>
<dbReference type="Pfam" id="PF02271">
    <property type="entry name" value="UCR_14kD"/>
    <property type="match status" value="1"/>
</dbReference>
<dbReference type="AlphaFoldDB" id="A0AAU9PH17"/>
<sequence>MATSQLVRTILDPTKNWFAAVHKKTITERLRKYGLRYDDLFDPMECLDIKEAMRRLPREIIDARNQRIFACNGSLHETRVSPQRSTGTTDTI</sequence>
<organism evidence="9 10">
    <name type="scientific">Lactuca virosa</name>
    <dbReference type="NCBI Taxonomy" id="75947"/>
    <lineage>
        <taxon>Eukaryota</taxon>
        <taxon>Viridiplantae</taxon>
        <taxon>Streptophyta</taxon>
        <taxon>Embryophyta</taxon>
        <taxon>Tracheophyta</taxon>
        <taxon>Spermatophyta</taxon>
        <taxon>Magnoliopsida</taxon>
        <taxon>eudicotyledons</taxon>
        <taxon>Gunneridae</taxon>
        <taxon>Pentapetalae</taxon>
        <taxon>asterids</taxon>
        <taxon>campanulids</taxon>
        <taxon>Asterales</taxon>
        <taxon>Asteraceae</taxon>
        <taxon>Cichorioideae</taxon>
        <taxon>Cichorieae</taxon>
        <taxon>Lactucinae</taxon>
        <taxon>Lactuca</taxon>
    </lineage>
</organism>
<evidence type="ECO:0000256" key="6">
    <source>
        <dbReference type="ARBA" id="ARBA00022982"/>
    </source>
</evidence>
<proteinExistence type="inferred from homology"/>
<comment type="subcellular location">
    <subcellularLocation>
        <location evidence="1">Mitochondrion inner membrane</location>
        <topology evidence="1">Peripheral membrane protein</topology>
        <orientation evidence="1">Matrix side</orientation>
    </subcellularLocation>
</comment>
<dbReference type="GO" id="GO:0045275">
    <property type="term" value="C:respiratory chain complex III"/>
    <property type="evidence" value="ECO:0007669"/>
    <property type="project" value="InterPro"/>
</dbReference>
<name>A0AAU9PH17_9ASTR</name>
<dbReference type="Proteomes" id="UP001157418">
    <property type="component" value="Unassembled WGS sequence"/>
</dbReference>
<keyword evidence="8" id="KW-0472">Membrane</keyword>
<comment type="similarity">
    <text evidence="2">Belongs to the UQCRB/QCR7 family.</text>
</comment>
<keyword evidence="10" id="KW-1185">Reference proteome</keyword>
<keyword evidence="7" id="KW-0496">Mitochondrion</keyword>
<dbReference type="PANTHER" id="PTHR12022">
    <property type="entry name" value="UBIQUINOL-CYTOCHROME C REDUCTASE COMPLEX 14 KD PROTEIN"/>
    <property type="match status" value="1"/>
</dbReference>
<dbReference type="Gene3D" id="1.10.1090.10">
    <property type="entry name" value="Cytochrome b-c1 complex subunit 7"/>
    <property type="match status" value="1"/>
</dbReference>
<evidence type="ECO:0000256" key="4">
    <source>
        <dbReference type="ARBA" id="ARBA00022660"/>
    </source>
</evidence>
<evidence type="ECO:0000256" key="2">
    <source>
        <dbReference type="ARBA" id="ARBA00008554"/>
    </source>
</evidence>
<evidence type="ECO:0008006" key="11">
    <source>
        <dbReference type="Google" id="ProtNLM"/>
    </source>
</evidence>
<keyword evidence="6" id="KW-0249">Electron transport</keyword>
<evidence type="ECO:0000256" key="7">
    <source>
        <dbReference type="ARBA" id="ARBA00023128"/>
    </source>
</evidence>
<evidence type="ECO:0000256" key="5">
    <source>
        <dbReference type="ARBA" id="ARBA00022792"/>
    </source>
</evidence>
<dbReference type="InterPro" id="IPR036544">
    <property type="entry name" value="QCR7_sf"/>
</dbReference>
<dbReference type="GO" id="GO:0006122">
    <property type="term" value="P:mitochondrial electron transport, ubiquinol to cytochrome c"/>
    <property type="evidence" value="ECO:0007669"/>
    <property type="project" value="InterPro"/>
</dbReference>
<comment type="caution">
    <text evidence="9">The sequence shown here is derived from an EMBL/GenBank/DDBJ whole genome shotgun (WGS) entry which is preliminary data.</text>
</comment>
<dbReference type="InterPro" id="IPR003197">
    <property type="entry name" value="QCR7"/>
</dbReference>
<evidence type="ECO:0000256" key="3">
    <source>
        <dbReference type="ARBA" id="ARBA00022448"/>
    </source>
</evidence>
<reference evidence="9 10" key="1">
    <citation type="submission" date="2022-01" db="EMBL/GenBank/DDBJ databases">
        <authorList>
            <person name="Xiong W."/>
            <person name="Schranz E."/>
        </authorList>
    </citation>
    <scope>NUCLEOTIDE SEQUENCE [LARGE SCALE GENOMIC DNA]</scope>
</reference>
<protein>
    <recommendedName>
        <fullName evidence="11">Cytochrome b-c1 complex subunit 7</fullName>
    </recommendedName>
</protein>
<accession>A0AAU9PH17</accession>
<evidence type="ECO:0000313" key="10">
    <source>
        <dbReference type="Proteomes" id="UP001157418"/>
    </source>
</evidence>
<evidence type="ECO:0000256" key="1">
    <source>
        <dbReference type="ARBA" id="ARBA00004443"/>
    </source>
</evidence>
<dbReference type="EMBL" id="CAKMRJ010005634">
    <property type="protein sequence ID" value="CAH1449046.1"/>
    <property type="molecule type" value="Genomic_DNA"/>
</dbReference>
<gene>
    <name evidence="9" type="ORF">LVIROSA_LOCUS34555</name>
</gene>
<dbReference type="SUPFAM" id="SSF81524">
    <property type="entry name" value="14 kDa protein of cytochrome bc1 complex (Ubiquinol-cytochrome c reductase)"/>
    <property type="match status" value="1"/>
</dbReference>